<keyword evidence="1" id="KW-0472">Membrane</keyword>
<feature type="transmembrane region" description="Helical" evidence="1">
    <location>
        <begin position="442"/>
        <end position="461"/>
    </location>
</feature>
<name>A0ABX8JR99_9ENTR</name>
<evidence type="ECO:0000313" key="3">
    <source>
        <dbReference type="Proteomes" id="UP000683497"/>
    </source>
</evidence>
<dbReference type="Proteomes" id="UP000683497">
    <property type="component" value="Chromosome"/>
</dbReference>
<proteinExistence type="predicted"/>
<dbReference type="EMBL" id="CP076838">
    <property type="protein sequence ID" value="QWW78810.1"/>
    <property type="molecule type" value="Genomic_DNA"/>
</dbReference>
<evidence type="ECO:0000256" key="1">
    <source>
        <dbReference type="SAM" id="Phobius"/>
    </source>
</evidence>
<sequence length="478" mass="55678">MQVKNKRKYNRFKLSYTKYVFNCAYYCPFLFPRWLVSEVNSRYEETGSINSYLHNDNPKFVSFLNGEFNWYKTTLNFAIEKNDLDKLAKWIDRYSRSVFNASRYESINDVSSIFGSSHYNFGRISVNGMDKYNDSLKSLSSKTKYIDFVILSLNKYGSDLFILTYDVFMAKEASDAIKNIAVGELEFDSEFERLNFYSKKNSGFKCLDRSWLASEIICEKFDFVFSDVCKVWKELNDVIGISIHENSVIAVPEMCIEEGVDYFSSTNNQDAERVAEFGHYYPSPYMIKDDAGYFLNIHDTSKYSFDALYIYNKINGKDNSGYPDFYPPANSKGFISDISFGLLISNEITSLAKQVGEVVTDEHGDVLTKKHNDYFVFYMRAKKIKSWLNAFSRKRNAKVNNLVGYQIEKCDELVSKTESLYHLSESRIQFDSIKYNKKNSKIIFGFVIIQIILAVLAIDILKWKIWLNNIVNFFNKFI</sequence>
<dbReference type="RefSeq" id="WP_207293062.1">
    <property type="nucleotide sequence ID" value="NZ_CP071383.1"/>
</dbReference>
<gene>
    <name evidence="2" type="ORF">KQ929_16390</name>
</gene>
<keyword evidence="1" id="KW-1133">Transmembrane helix</keyword>
<protein>
    <submittedName>
        <fullName evidence="2">Arylsulfatase regulator</fullName>
    </submittedName>
</protein>
<keyword evidence="1" id="KW-0812">Transmembrane</keyword>
<evidence type="ECO:0000313" key="2">
    <source>
        <dbReference type="EMBL" id="QWW78810.1"/>
    </source>
</evidence>
<organism evidence="2 3">
    <name type="scientific">Leclercia pneumoniae</name>
    <dbReference type="NCBI Taxonomy" id="2815358"/>
    <lineage>
        <taxon>Bacteria</taxon>
        <taxon>Pseudomonadati</taxon>
        <taxon>Pseudomonadota</taxon>
        <taxon>Gammaproteobacteria</taxon>
        <taxon>Enterobacterales</taxon>
        <taxon>Enterobacteriaceae</taxon>
        <taxon>Leclercia</taxon>
    </lineage>
</organism>
<accession>A0ABX8JR99</accession>
<keyword evidence="3" id="KW-1185">Reference proteome</keyword>
<reference evidence="2 3" key="1">
    <citation type="submission" date="2021-06" db="EMBL/GenBank/DDBJ databases">
        <title>Leclercia pneumoniae sp. nov.</title>
        <authorList>
            <person name="Hoenemann M."/>
            <person name="Viehweger A."/>
            <person name="Dietze N."/>
        </authorList>
    </citation>
    <scope>NUCLEOTIDE SEQUENCE [LARGE SCALE GENOMIC DNA]</scope>
    <source>
        <strain evidence="3">49125</strain>
    </source>
</reference>